<dbReference type="SUPFAM" id="SSF81296">
    <property type="entry name" value="E set domains"/>
    <property type="match status" value="2"/>
</dbReference>
<dbReference type="Proteomes" id="UP001345963">
    <property type="component" value="Unassembled WGS sequence"/>
</dbReference>
<proteinExistence type="predicted"/>
<dbReference type="Pfam" id="PF01833">
    <property type="entry name" value="TIG"/>
    <property type="match status" value="1"/>
</dbReference>
<feature type="domain" description="IPT/TIG" evidence="1">
    <location>
        <begin position="94"/>
        <end position="192"/>
    </location>
</feature>
<evidence type="ECO:0000313" key="2">
    <source>
        <dbReference type="EMBL" id="MED6248805.1"/>
    </source>
</evidence>
<feature type="domain" description="IPT/TIG" evidence="1">
    <location>
        <begin position="3"/>
        <end position="92"/>
    </location>
</feature>
<name>A0ABU7BGR8_9TELE</name>
<sequence length="242" mass="26054">MFFSFHSGGTPLTVSGTNLATIREPKIRAKYGQAESFHNCTVYNNSVMVCLAPSVADSELGFSDTGTGPDEIGFYMDNVNSLVVVNETFSYYPDPVFEPLSPSGVLELKPTSPLILKGRNLIPAAPGNSRLNYTVLIGETPCVLTLSESQLLCEWPNLTGQHKVTPDYSEPVETSGDAKPCSLLSTGAYSLQQLCSHQQFSAETGKTAPLGFVETVSLLGISLEHSLLLQASERKSSKMLIP</sequence>
<dbReference type="PANTHER" id="PTHR22625">
    <property type="entry name" value="PLEXIN"/>
    <property type="match status" value="1"/>
</dbReference>
<protein>
    <submittedName>
        <fullName evidence="2">Plexin-A1</fullName>
    </submittedName>
</protein>
<dbReference type="InterPro" id="IPR002909">
    <property type="entry name" value="IPT_dom"/>
</dbReference>
<gene>
    <name evidence="2" type="primary">PLXNA1_2</name>
    <name evidence="2" type="ORF">ATANTOWER_005383</name>
</gene>
<organism evidence="2 3">
    <name type="scientific">Ataeniobius toweri</name>
    <dbReference type="NCBI Taxonomy" id="208326"/>
    <lineage>
        <taxon>Eukaryota</taxon>
        <taxon>Metazoa</taxon>
        <taxon>Chordata</taxon>
        <taxon>Craniata</taxon>
        <taxon>Vertebrata</taxon>
        <taxon>Euteleostomi</taxon>
        <taxon>Actinopterygii</taxon>
        <taxon>Neopterygii</taxon>
        <taxon>Teleostei</taxon>
        <taxon>Neoteleostei</taxon>
        <taxon>Acanthomorphata</taxon>
        <taxon>Ovalentaria</taxon>
        <taxon>Atherinomorphae</taxon>
        <taxon>Cyprinodontiformes</taxon>
        <taxon>Goodeidae</taxon>
        <taxon>Ataeniobius</taxon>
    </lineage>
</organism>
<reference evidence="2 3" key="1">
    <citation type="submission" date="2021-07" db="EMBL/GenBank/DDBJ databases">
        <authorList>
            <person name="Palmer J.M."/>
        </authorList>
    </citation>
    <scope>NUCLEOTIDE SEQUENCE [LARGE SCALE GENOMIC DNA]</scope>
    <source>
        <strain evidence="2 3">AT_MEX2019</strain>
        <tissue evidence="2">Muscle</tissue>
    </source>
</reference>
<accession>A0ABU7BGR8</accession>
<dbReference type="SMART" id="SM00429">
    <property type="entry name" value="IPT"/>
    <property type="match status" value="2"/>
</dbReference>
<keyword evidence="3" id="KW-1185">Reference proteome</keyword>
<dbReference type="InterPro" id="IPR031148">
    <property type="entry name" value="Plexin"/>
</dbReference>
<dbReference type="InterPro" id="IPR014756">
    <property type="entry name" value="Ig_E-set"/>
</dbReference>
<evidence type="ECO:0000313" key="3">
    <source>
        <dbReference type="Proteomes" id="UP001345963"/>
    </source>
</evidence>
<evidence type="ECO:0000259" key="1">
    <source>
        <dbReference type="SMART" id="SM00429"/>
    </source>
</evidence>
<dbReference type="EMBL" id="JAHUTI010050772">
    <property type="protein sequence ID" value="MED6248805.1"/>
    <property type="molecule type" value="Genomic_DNA"/>
</dbReference>
<dbReference type="PANTHER" id="PTHR22625:SF35">
    <property type="entry name" value="PLEXIN-A1"/>
    <property type="match status" value="1"/>
</dbReference>
<comment type="caution">
    <text evidence="2">The sequence shown here is derived from an EMBL/GenBank/DDBJ whole genome shotgun (WGS) entry which is preliminary data.</text>
</comment>